<dbReference type="PANTHER" id="PTHR33495:SF2">
    <property type="entry name" value="ANTI-SIGMA FACTOR ANTAGONIST TM_1081-RELATED"/>
    <property type="match status" value="1"/>
</dbReference>
<dbReference type="CDD" id="cd07043">
    <property type="entry name" value="STAS_anti-anti-sigma_factors"/>
    <property type="match status" value="1"/>
</dbReference>
<dbReference type="Pfam" id="PF01740">
    <property type="entry name" value="STAS"/>
    <property type="match status" value="1"/>
</dbReference>
<accession>A0A0M6XTG2</accession>
<dbReference type="InterPro" id="IPR036513">
    <property type="entry name" value="STAS_dom_sf"/>
</dbReference>
<dbReference type="STRING" id="282197.SAMN04488517_102305"/>
<proteinExistence type="predicted"/>
<dbReference type="AlphaFoldDB" id="A0A0M6XTG2"/>
<protein>
    <submittedName>
        <fullName evidence="2">Putative anti-sigma factor antagonist</fullName>
    </submittedName>
</protein>
<reference evidence="2 3" key="1">
    <citation type="submission" date="2015-07" db="EMBL/GenBank/DDBJ databases">
        <authorList>
            <person name="Noorani M."/>
        </authorList>
    </citation>
    <scope>NUCLEOTIDE SEQUENCE [LARGE SCALE GENOMIC DNA]</scope>
    <source>
        <strain evidence="2 3">CECT 5088</strain>
    </source>
</reference>
<evidence type="ECO:0000313" key="3">
    <source>
        <dbReference type="Proteomes" id="UP000048908"/>
    </source>
</evidence>
<name>A0A0M6XTG2_9RHOB</name>
<dbReference type="PANTHER" id="PTHR33495">
    <property type="entry name" value="ANTI-SIGMA FACTOR ANTAGONIST TM_1081-RELATED-RELATED"/>
    <property type="match status" value="1"/>
</dbReference>
<dbReference type="InterPro" id="IPR002645">
    <property type="entry name" value="STAS_dom"/>
</dbReference>
<feature type="domain" description="STAS" evidence="1">
    <location>
        <begin position="21"/>
        <end position="93"/>
    </location>
</feature>
<dbReference type="EMBL" id="CXPG01000020">
    <property type="protein sequence ID" value="CTQ33475.1"/>
    <property type="molecule type" value="Genomic_DNA"/>
</dbReference>
<dbReference type="PROSITE" id="PS50801">
    <property type="entry name" value="STAS"/>
    <property type="match status" value="1"/>
</dbReference>
<dbReference type="GO" id="GO:0043856">
    <property type="term" value="F:anti-sigma factor antagonist activity"/>
    <property type="evidence" value="ECO:0007669"/>
    <property type="project" value="TreeGrafter"/>
</dbReference>
<sequence>MDIDSRVEDGMLVLTVRSPRLDAARAVTFKECVHSLLRADAERVVIDMAEVDFLDSSGLGALVAVMKMLGGGRRLELANCGAIVRKVLMLTRMDGVFVLHDTLPPGPHRGRTAA</sequence>
<evidence type="ECO:0000313" key="2">
    <source>
        <dbReference type="EMBL" id="CTQ33475.1"/>
    </source>
</evidence>
<dbReference type="OrthoDB" id="9796076at2"/>
<dbReference type="RefSeq" id="WP_055682878.1">
    <property type="nucleotide sequence ID" value="NZ_CANMUL010000001.1"/>
</dbReference>
<keyword evidence="3" id="KW-1185">Reference proteome</keyword>
<dbReference type="Gene3D" id="3.30.750.24">
    <property type="entry name" value="STAS domain"/>
    <property type="match status" value="1"/>
</dbReference>
<dbReference type="Proteomes" id="UP000048908">
    <property type="component" value="Unassembled WGS sequence"/>
</dbReference>
<organism evidence="2 3">
    <name type="scientific">Jannaschia rubra</name>
    <dbReference type="NCBI Taxonomy" id="282197"/>
    <lineage>
        <taxon>Bacteria</taxon>
        <taxon>Pseudomonadati</taxon>
        <taxon>Pseudomonadota</taxon>
        <taxon>Alphaproteobacteria</taxon>
        <taxon>Rhodobacterales</taxon>
        <taxon>Roseobacteraceae</taxon>
        <taxon>Jannaschia</taxon>
    </lineage>
</organism>
<gene>
    <name evidence="2" type="ORF">JAN5088_02257</name>
</gene>
<dbReference type="SUPFAM" id="SSF52091">
    <property type="entry name" value="SpoIIaa-like"/>
    <property type="match status" value="1"/>
</dbReference>
<evidence type="ECO:0000259" key="1">
    <source>
        <dbReference type="PROSITE" id="PS50801"/>
    </source>
</evidence>